<protein>
    <submittedName>
        <fullName evidence="3">Uncharacterized protein</fullName>
    </submittedName>
</protein>
<feature type="transmembrane region" description="Helical" evidence="2">
    <location>
        <begin position="198"/>
        <end position="221"/>
    </location>
</feature>
<feature type="region of interest" description="Disordered" evidence="1">
    <location>
        <begin position="281"/>
        <end position="303"/>
    </location>
</feature>
<feature type="transmembrane region" description="Helical" evidence="2">
    <location>
        <begin position="251"/>
        <end position="269"/>
    </location>
</feature>
<feature type="compositionally biased region" description="Basic and acidic residues" evidence="1">
    <location>
        <begin position="284"/>
        <end position="297"/>
    </location>
</feature>
<reference evidence="4" key="1">
    <citation type="journal article" date="2018" name="Nat. Microbiol.">
        <title>Leveraging single-cell genomics to expand the fungal tree of life.</title>
        <authorList>
            <person name="Ahrendt S.R."/>
            <person name="Quandt C.A."/>
            <person name="Ciobanu D."/>
            <person name="Clum A."/>
            <person name="Salamov A."/>
            <person name="Andreopoulos B."/>
            <person name="Cheng J.F."/>
            <person name="Woyke T."/>
            <person name="Pelin A."/>
            <person name="Henrissat B."/>
            <person name="Reynolds N.K."/>
            <person name="Benny G.L."/>
            <person name="Smith M.E."/>
            <person name="James T.Y."/>
            <person name="Grigoriev I.V."/>
        </authorList>
    </citation>
    <scope>NUCLEOTIDE SEQUENCE [LARGE SCALE GENOMIC DNA]</scope>
    <source>
        <strain evidence="4">CSF55</strain>
    </source>
</reference>
<feature type="transmembrane region" description="Helical" evidence="2">
    <location>
        <begin position="99"/>
        <end position="118"/>
    </location>
</feature>
<organism evidence="3 4">
    <name type="scientific">Rozella allomycis (strain CSF55)</name>
    <dbReference type="NCBI Taxonomy" id="988480"/>
    <lineage>
        <taxon>Eukaryota</taxon>
        <taxon>Fungi</taxon>
        <taxon>Fungi incertae sedis</taxon>
        <taxon>Cryptomycota</taxon>
        <taxon>Cryptomycota incertae sedis</taxon>
        <taxon>Rozella</taxon>
    </lineage>
</organism>
<dbReference type="Proteomes" id="UP000281549">
    <property type="component" value="Unassembled WGS sequence"/>
</dbReference>
<dbReference type="AlphaFoldDB" id="A0A4V1J011"/>
<sequence>MTFVAWIYRLIGVVSTILDIICVHRCYTKIKVSNQWIIRINAIFFTLCAIYFAIEVSLSSLLEYIIVSDDPSSNYSSIHIALFLDSCDTLVGVNLAATVTAYVCMVWSKIAFVTTPFLKKIFQRLENMKFVGVLAMIMTIVNIVNLMFMAIRPDYIAILAYSQLSIMITSFLILLFILNFAVYYVIKSKLLNQDSKASTFGLLKLILLTIISLIVIFLTVWEQLSDFKKDKIIDDQFAYLVQLNSVTNENFGYLHAIALCGAVYAVVYLSDMLSIKKTSPPDNKYVETEKETQKSRTLESLTSRNKSVHILDSKTSKQILESRKMSRVSNINVSS</sequence>
<feature type="transmembrane region" description="Helical" evidence="2">
    <location>
        <begin position="6"/>
        <end position="24"/>
    </location>
</feature>
<evidence type="ECO:0000313" key="3">
    <source>
        <dbReference type="EMBL" id="RKP19939.1"/>
    </source>
</evidence>
<feature type="transmembrane region" description="Helical" evidence="2">
    <location>
        <begin position="163"/>
        <end position="186"/>
    </location>
</feature>
<evidence type="ECO:0000313" key="4">
    <source>
        <dbReference type="Proteomes" id="UP000281549"/>
    </source>
</evidence>
<keyword evidence="2" id="KW-1133">Transmembrane helix</keyword>
<dbReference type="EMBL" id="ML005136">
    <property type="protein sequence ID" value="RKP19939.1"/>
    <property type="molecule type" value="Genomic_DNA"/>
</dbReference>
<evidence type="ECO:0000256" key="1">
    <source>
        <dbReference type="SAM" id="MobiDB-lite"/>
    </source>
</evidence>
<proteinExistence type="predicted"/>
<keyword evidence="2" id="KW-0812">Transmembrane</keyword>
<keyword evidence="2" id="KW-0472">Membrane</keyword>
<feature type="transmembrane region" description="Helical" evidence="2">
    <location>
        <begin position="130"/>
        <end position="151"/>
    </location>
</feature>
<evidence type="ECO:0000256" key="2">
    <source>
        <dbReference type="SAM" id="Phobius"/>
    </source>
</evidence>
<feature type="transmembrane region" description="Helical" evidence="2">
    <location>
        <begin position="36"/>
        <end position="54"/>
    </location>
</feature>
<gene>
    <name evidence="3" type="ORF">ROZALSC1DRAFT_21847</name>
</gene>
<name>A0A4V1J011_ROZAC</name>
<accession>A0A4V1J011</accession>